<gene>
    <name evidence="7" type="ORF">VIBNISOn1_790071</name>
</gene>
<dbReference type="RefSeq" id="WP_022613381.1">
    <property type="nucleotide sequence ID" value="NZ_LK391965.1"/>
</dbReference>
<dbReference type="InterPro" id="IPR018660">
    <property type="entry name" value="MliC"/>
</dbReference>
<dbReference type="Pfam" id="PF09864">
    <property type="entry name" value="MliC"/>
    <property type="match status" value="1"/>
</dbReference>
<evidence type="ECO:0000256" key="2">
    <source>
        <dbReference type="ARBA" id="ARBA00023136"/>
    </source>
</evidence>
<evidence type="ECO:0000313" key="7">
    <source>
        <dbReference type="EMBL" id="CCO49144.1"/>
    </source>
</evidence>
<keyword evidence="1 5" id="KW-0732">Signal</keyword>
<comment type="caution">
    <text evidence="7">The sequence shown here is derived from an EMBL/GenBank/DDBJ whole genome shotgun (WGS) entry which is preliminary data.</text>
</comment>
<dbReference type="Proteomes" id="UP000018211">
    <property type="component" value="Unassembled WGS sequence"/>
</dbReference>
<evidence type="ECO:0000313" key="8">
    <source>
        <dbReference type="Proteomes" id="UP000018211"/>
    </source>
</evidence>
<keyword evidence="2" id="KW-0472">Membrane</keyword>
<dbReference type="SUPFAM" id="SSF141488">
    <property type="entry name" value="YdhA-like"/>
    <property type="match status" value="1"/>
</dbReference>
<keyword evidence="3" id="KW-0564">Palmitate</keyword>
<keyword evidence="4" id="KW-0449">Lipoprotein</keyword>
<proteinExistence type="predicted"/>
<name>A0AAV2VWU9_9VIBR</name>
<reference evidence="7 8" key="1">
    <citation type="journal article" date="2013" name="ISME J.">
        <title>Comparative genomics of pathogenic lineages of Vibrio nigripulchritudo identifies virulence-associated traits.</title>
        <authorList>
            <person name="Goudenege D."/>
            <person name="Labreuche Y."/>
            <person name="Krin E."/>
            <person name="Ansquer D."/>
            <person name="Mangenot S."/>
            <person name="Calteau A."/>
            <person name="Medigue C."/>
            <person name="Mazel D."/>
            <person name="Polz M.F."/>
            <person name="Le Roux F."/>
        </authorList>
    </citation>
    <scope>NUCLEOTIDE SEQUENCE [LARGE SCALE GENOMIC DNA]</scope>
    <source>
        <strain evidence="7 8">SOn1</strain>
    </source>
</reference>
<evidence type="ECO:0000256" key="4">
    <source>
        <dbReference type="ARBA" id="ARBA00023288"/>
    </source>
</evidence>
<evidence type="ECO:0000256" key="1">
    <source>
        <dbReference type="ARBA" id="ARBA00022729"/>
    </source>
</evidence>
<protein>
    <recommendedName>
        <fullName evidence="6">C-type lysozyme inhibitor domain-containing protein</fullName>
    </recommendedName>
</protein>
<feature type="signal peptide" evidence="5">
    <location>
        <begin position="1"/>
        <end position="22"/>
    </location>
</feature>
<dbReference type="PROSITE" id="PS51257">
    <property type="entry name" value="PROKAR_LIPOPROTEIN"/>
    <property type="match status" value="1"/>
</dbReference>
<dbReference type="AlphaFoldDB" id="A0AAV2VWU9"/>
<dbReference type="InterPro" id="IPR036328">
    <property type="entry name" value="MliC_sf"/>
</dbReference>
<dbReference type="EMBL" id="CAOF01000174">
    <property type="protein sequence ID" value="CCO49144.1"/>
    <property type="molecule type" value="Genomic_DNA"/>
</dbReference>
<feature type="chain" id="PRO_5043932094" description="C-type lysozyme inhibitor domain-containing protein" evidence="5">
    <location>
        <begin position="23"/>
        <end position="112"/>
    </location>
</feature>
<dbReference type="Gene3D" id="2.40.128.200">
    <property type="match status" value="1"/>
</dbReference>
<evidence type="ECO:0000259" key="6">
    <source>
        <dbReference type="Pfam" id="PF09864"/>
    </source>
</evidence>
<accession>A0AAV2VWU9</accession>
<evidence type="ECO:0000256" key="3">
    <source>
        <dbReference type="ARBA" id="ARBA00023139"/>
    </source>
</evidence>
<organism evidence="7 8">
    <name type="scientific">Vibrio nigripulchritudo SOn1</name>
    <dbReference type="NCBI Taxonomy" id="1238450"/>
    <lineage>
        <taxon>Bacteria</taxon>
        <taxon>Pseudomonadati</taxon>
        <taxon>Pseudomonadota</taxon>
        <taxon>Gammaproteobacteria</taxon>
        <taxon>Vibrionales</taxon>
        <taxon>Vibrionaceae</taxon>
        <taxon>Vibrio</taxon>
    </lineage>
</organism>
<sequence length="112" mass="12767">MTLKFWSISLFVLLVGCSNQVATPNTYVCGDQLEIWSHPINEYELQIELDNERFLMTRVSSASGEKYENRYLGLVFWTKGSEASLSMPDSPLQMCTQMNPNKTSLSSQKTLF</sequence>
<evidence type="ECO:0000256" key="5">
    <source>
        <dbReference type="SAM" id="SignalP"/>
    </source>
</evidence>
<feature type="domain" description="C-type lysozyme inhibitor" evidence="6">
    <location>
        <begin position="27"/>
        <end position="89"/>
    </location>
</feature>